<name>A0A897N068_9EURY</name>
<evidence type="ECO:0000313" key="1">
    <source>
        <dbReference type="EMBL" id="QSG06312.1"/>
    </source>
</evidence>
<reference evidence="1" key="1">
    <citation type="submission" date="2020-11" db="EMBL/GenBank/DDBJ databases">
        <title>Carbohydrate-dependent, anaerobic sulfur respiration: A novel catabolism in halophilic archaea.</title>
        <authorList>
            <person name="Sorokin D.Y."/>
            <person name="Messina E."/>
            <person name="Smedile F."/>
            <person name="La Cono V."/>
            <person name="Hallsworth J.E."/>
            <person name="Yakimov M.M."/>
        </authorList>
    </citation>
    <scope>NUCLEOTIDE SEQUENCE</scope>
    <source>
        <strain evidence="1">HSR12-1</strain>
    </source>
</reference>
<evidence type="ECO:0000313" key="2">
    <source>
        <dbReference type="Proteomes" id="UP000663525"/>
    </source>
</evidence>
<proteinExistence type="predicted"/>
<accession>A0A897N068</accession>
<dbReference type="EMBL" id="CP064787">
    <property type="protein sequence ID" value="QSG06312.1"/>
    <property type="molecule type" value="Genomic_DNA"/>
</dbReference>
<gene>
    <name evidence="1" type="ORF">HSR121_1978</name>
</gene>
<dbReference type="Proteomes" id="UP000663525">
    <property type="component" value="Chromosome"/>
</dbReference>
<protein>
    <submittedName>
        <fullName evidence="1">Uncharacterized protein</fullName>
    </submittedName>
</protein>
<organism evidence="1 2">
    <name type="scientific">Halapricum desulfuricans</name>
    <dbReference type="NCBI Taxonomy" id="2841257"/>
    <lineage>
        <taxon>Archaea</taxon>
        <taxon>Methanobacteriati</taxon>
        <taxon>Methanobacteriota</taxon>
        <taxon>Stenosarchaea group</taxon>
        <taxon>Halobacteria</taxon>
        <taxon>Halobacteriales</taxon>
        <taxon>Haloarculaceae</taxon>
        <taxon>Halapricum</taxon>
    </lineage>
</organism>
<dbReference type="AlphaFoldDB" id="A0A897N068"/>
<sequence length="48" mass="5096">MTVVTVYSTALLRAVDPEGTSNGHYASQATEDAIPVTLFLEAISQIIT</sequence>